<dbReference type="InterPro" id="IPR011047">
    <property type="entry name" value="Quinoprotein_ADH-like_sf"/>
</dbReference>
<dbReference type="KEGG" id="bbes:BESB_040710"/>
<name>A0A2A9MNS1_BESBE</name>
<evidence type="ECO:0000313" key="3">
    <source>
        <dbReference type="Proteomes" id="UP000224006"/>
    </source>
</evidence>
<dbReference type="VEuPathDB" id="ToxoDB:BESB_040710"/>
<reference evidence="2 3" key="1">
    <citation type="submission" date="2017-09" db="EMBL/GenBank/DDBJ databases">
        <title>Genome sequencing of Besnoitia besnoiti strain Bb-Ger1.</title>
        <authorList>
            <person name="Schares G."/>
            <person name="Venepally P."/>
            <person name="Lorenzi H.A."/>
        </authorList>
    </citation>
    <scope>NUCLEOTIDE SEQUENCE [LARGE SCALE GENOMIC DNA]</scope>
    <source>
        <strain evidence="2 3">Bb-Ger1</strain>
    </source>
</reference>
<evidence type="ECO:0000256" key="1">
    <source>
        <dbReference type="SAM" id="MobiDB-lite"/>
    </source>
</evidence>
<feature type="compositionally biased region" description="Low complexity" evidence="1">
    <location>
        <begin position="312"/>
        <end position="331"/>
    </location>
</feature>
<gene>
    <name evidence="2" type="ORF">BESB_040710</name>
</gene>
<accession>A0A2A9MNS1</accession>
<comment type="caution">
    <text evidence="2">The sequence shown here is derived from an EMBL/GenBank/DDBJ whole genome shotgun (WGS) entry which is preliminary data.</text>
</comment>
<proteinExistence type="predicted"/>
<protein>
    <submittedName>
        <fullName evidence="2">Uncharacterized protein</fullName>
    </submittedName>
</protein>
<sequence>MDASYYSPLTKLYQGHLQQPSLTLDLPLLHAARPHALPPSLLVPTHTFALPQAKSSARSSLPPSSRSSHVLDCSFVPGHPSLLVCSTAPAGLVVSVDLATGQAVQSFLLPPLAEPRLDGLCSGVDPAVPLPSLARPAPSAASLSCAQMHGDPSSPLLFLGTSAGDIFAYDLRFAGRGGPRDTRGCPTLHLEGAHDGIVSAVRAGGGANTLCARSTALPSHVLISGGLQDNWIRLFDLRFPFHYSSGPRRREARARLGRGRAKTASAAGSGRLRAGGREAASRTRRTPFNSIPLAAPPEPRETYSFPPRSRRGGSASAHAGGRATRGRTSPTYPLTGHWRWLSQRRSSATVH</sequence>
<dbReference type="GeneID" id="40309052"/>
<dbReference type="EMBL" id="NWUJ01000002">
    <property type="protein sequence ID" value="PFH37613.1"/>
    <property type="molecule type" value="Genomic_DNA"/>
</dbReference>
<dbReference type="RefSeq" id="XP_029221622.1">
    <property type="nucleotide sequence ID" value="XM_029362657.1"/>
</dbReference>
<organism evidence="2 3">
    <name type="scientific">Besnoitia besnoiti</name>
    <name type="common">Apicomplexan protozoan</name>
    <dbReference type="NCBI Taxonomy" id="94643"/>
    <lineage>
        <taxon>Eukaryota</taxon>
        <taxon>Sar</taxon>
        <taxon>Alveolata</taxon>
        <taxon>Apicomplexa</taxon>
        <taxon>Conoidasida</taxon>
        <taxon>Coccidia</taxon>
        <taxon>Eucoccidiorida</taxon>
        <taxon>Eimeriorina</taxon>
        <taxon>Sarcocystidae</taxon>
        <taxon>Besnoitia</taxon>
    </lineage>
</organism>
<evidence type="ECO:0000313" key="2">
    <source>
        <dbReference type="EMBL" id="PFH37613.1"/>
    </source>
</evidence>
<feature type="compositionally biased region" description="Basic residues" evidence="1">
    <location>
        <begin position="250"/>
        <end position="261"/>
    </location>
</feature>
<keyword evidence="3" id="KW-1185">Reference proteome</keyword>
<feature type="region of interest" description="Disordered" evidence="1">
    <location>
        <begin position="248"/>
        <end position="337"/>
    </location>
</feature>
<dbReference type="Proteomes" id="UP000224006">
    <property type="component" value="Chromosome II"/>
</dbReference>
<dbReference type="SUPFAM" id="SSF50998">
    <property type="entry name" value="Quinoprotein alcohol dehydrogenase-like"/>
    <property type="match status" value="1"/>
</dbReference>
<dbReference type="OrthoDB" id="345382at2759"/>
<dbReference type="AlphaFoldDB" id="A0A2A9MNS1"/>